<proteinExistence type="predicted"/>
<keyword evidence="3" id="KW-1185">Reference proteome</keyword>
<reference evidence="4" key="1">
    <citation type="submission" date="2025-08" db="UniProtKB">
        <authorList>
            <consortium name="RefSeq"/>
        </authorList>
    </citation>
    <scope>IDENTIFICATION</scope>
    <source>
        <tissue evidence="4">Whole larval tissue</tissue>
    </source>
</reference>
<protein>
    <submittedName>
        <fullName evidence="4">Uncharacterized protein LOC118271998</fullName>
    </submittedName>
</protein>
<dbReference type="InterPro" id="IPR036058">
    <property type="entry name" value="Kazal_dom_sf"/>
</dbReference>
<dbReference type="InterPro" id="IPR002350">
    <property type="entry name" value="Kazal_dom"/>
</dbReference>
<feature type="chain" id="PRO_5040142041" evidence="1">
    <location>
        <begin position="21"/>
        <end position="167"/>
    </location>
</feature>
<gene>
    <name evidence="4" type="primary">LOC118271998</name>
</gene>
<sequence length="167" mass="19630">MDNSLLLLVVLCSIFSEAVSDQCKDVCPHEGKTICALNEKDRKYILFPSECALKAYSACHNVELARTPIKFCINHEIKKFRRMYGESCPLFCPTHYRPVCGMNNMRSYLYRTFTNACYFDMLACRGDEMNEYTEVPLEFCQRHLMKNIFKEQVVISGLHDYRDYHEY</sequence>
<organism evidence="3 4">
    <name type="scientific">Spodoptera frugiperda</name>
    <name type="common">Fall armyworm</name>
    <dbReference type="NCBI Taxonomy" id="7108"/>
    <lineage>
        <taxon>Eukaryota</taxon>
        <taxon>Metazoa</taxon>
        <taxon>Ecdysozoa</taxon>
        <taxon>Arthropoda</taxon>
        <taxon>Hexapoda</taxon>
        <taxon>Insecta</taxon>
        <taxon>Pterygota</taxon>
        <taxon>Neoptera</taxon>
        <taxon>Endopterygota</taxon>
        <taxon>Lepidoptera</taxon>
        <taxon>Glossata</taxon>
        <taxon>Ditrysia</taxon>
        <taxon>Noctuoidea</taxon>
        <taxon>Noctuidae</taxon>
        <taxon>Amphipyrinae</taxon>
        <taxon>Spodoptera</taxon>
    </lineage>
</organism>
<dbReference type="Pfam" id="PF07648">
    <property type="entry name" value="Kazal_2"/>
    <property type="match status" value="2"/>
</dbReference>
<dbReference type="SUPFAM" id="SSF100895">
    <property type="entry name" value="Kazal-type serine protease inhibitors"/>
    <property type="match status" value="1"/>
</dbReference>
<evidence type="ECO:0000313" key="4">
    <source>
        <dbReference type="RefSeq" id="XP_035444179.2"/>
    </source>
</evidence>
<dbReference type="AlphaFoldDB" id="A0A9R0D858"/>
<evidence type="ECO:0000259" key="2">
    <source>
        <dbReference type="Pfam" id="PF07648"/>
    </source>
</evidence>
<evidence type="ECO:0000313" key="3">
    <source>
        <dbReference type="Proteomes" id="UP000829999"/>
    </source>
</evidence>
<evidence type="ECO:0000256" key="1">
    <source>
        <dbReference type="SAM" id="SignalP"/>
    </source>
</evidence>
<keyword evidence="1" id="KW-0732">Signal</keyword>
<feature type="signal peptide" evidence="1">
    <location>
        <begin position="1"/>
        <end position="20"/>
    </location>
</feature>
<name>A0A9R0D858_SPOFR</name>
<accession>A0A9R0D858</accession>
<dbReference type="CDD" id="cd00104">
    <property type="entry name" value="KAZAL_FS"/>
    <property type="match status" value="1"/>
</dbReference>
<dbReference type="RefSeq" id="XP_035444179.2">
    <property type="nucleotide sequence ID" value="XM_035588286.2"/>
</dbReference>
<dbReference type="GeneID" id="118271998"/>
<feature type="domain" description="Kazal-like" evidence="2">
    <location>
        <begin position="87"/>
        <end position="125"/>
    </location>
</feature>
<dbReference type="Proteomes" id="UP000829999">
    <property type="component" value="Chromosome 5"/>
</dbReference>
<dbReference type="Gene3D" id="3.30.60.30">
    <property type="match status" value="1"/>
</dbReference>
<feature type="domain" description="Kazal-like" evidence="2">
    <location>
        <begin position="22"/>
        <end position="65"/>
    </location>
</feature>
<dbReference type="OrthoDB" id="7433985at2759"/>